<feature type="domain" description="Myb-like" evidence="8">
    <location>
        <begin position="36"/>
        <end position="88"/>
    </location>
</feature>
<feature type="compositionally biased region" description="Basic and acidic residues" evidence="7">
    <location>
        <begin position="1"/>
        <end position="10"/>
    </location>
</feature>
<dbReference type="InterPro" id="IPR017930">
    <property type="entry name" value="Myb_dom"/>
</dbReference>
<feature type="domain" description="Myb-like" evidence="8">
    <location>
        <begin position="89"/>
        <end position="139"/>
    </location>
</feature>
<keyword evidence="6" id="KW-0539">Nucleus</keyword>
<feature type="region of interest" description="Disordered" evidence="7">
    <location>
        <begin position="389"/>
        <end position="443"/>
    </location>
</feature>
<dbReference type="EMBL" id="JAGYWB010000006">
    <property type="protein sequence ID" value="KAI0518634.1"/>
    <property type="molecule type" value="Genomic_DNA"/>
</dbReference>
<dbReference type="InterPro" id="IPR009057">
    <property type="entry name" value="Homeodomain-like_sf"/>
</dbReference>
<dbReference type="AlphaFoldDB" id="A0A8T3BTG3"/>
<evidence type="ECO:0000256" key="2">
    <source>
        <dbReference type="ARBA" id="ARBA00022737"/>
    </source>
</evidence>
<dbReference type="PANTHER" id="PTHR47995">
    <property type="entry name" value="TRANSCRIPTION FACTOR MYB33-RELATED"/>
    <property type="match status" value="1"/>
</dbReference>
<evidence type="ECO:0000259" key="9">
    <source>
        <dbReference type="PROSITE" id="PS51294"/>
    </source>
</evidence>
<protein>
    <submittedName>
        <fullName evidence="10">Uncharacterized protein</fullName>
    </submittedName>
</protein>
<evidence type="ECO:0000313" key="11">
    <source>
        <dbReference type="Proteomes" id="UP000829196"/>
    </source>
</evidence>
<keyword evidence="3" id="KW-0805">Transcription regulation</keyword>
<organism evidence="10 11">
    <name type="scientific">Dendrobium nobile</name>
    <name type="common">Orchid</name>
    <dbReference type="NCBI Taxonomy" id="94219"/>
    <lineage>
        <taxon>Eukaryota</taxon>
        <taxon>Viridiplantae</taxon>
        <taxon>Streptophyta</taxon>
        <taxon>Embryophyta</taxon>
        <taxon>Tracheophyta</taxon>
        <taxon>Spermatophyta</taxon>
        <taxon>Magnoliopsida</taxon>
        <taxon>Liliopsida</taxon>
        <taxon>Asparagales</taxon>
        <taxon>Orchidaceae</taxon>
        <taxon>Epidendroideae</taxon>
        <taxon>Malaxideae</taxon>
        <taxon>Dendrobiinae</taxon>
        <taxon>Dendrobium</taxon>
    </lineage>
</organism>
<feature type="region of interest" description="Disordered" evidence="7">
    <location>
        <begin position="1"/>
        <end position="25"/>
    </location>
</feature>
<comment type="caution">
    <text evidence="10">The sequence shown here is derived from an EMBL/GenBank/DDBJ whole genome shotgun (WGS) entry which is preliminary data.</text>
</comment>
<evidence type="ECO:0000256" key="4">
    <source>
        <dbReference type="ARBA" id="ARBA00023125"/>
    </source>
</evidence>
<dbReference type="SMR" id="A0A8T3BTG3"/>
<accession>A0A8T3BTG3</accession>
<dbReference type="SUPFAM" id="SSF46689">
    <property type="entry name" value="Homeodomain-like"/>
    <property type="match status" value="1"/>
</dbReference>
<dbReference type="OrthoDB" id="2143914at2759"/>
<dbReference type="GO" id="GO:0005634">
    <property type="term" value="C:nucleus"/>
    <property type="evidence" value="ECO:0007669"/>
    <property type="project" value="UniProtKB-SubCell"/>
</dbReference>
<dbReference type="InterPro" id="IPR001005">
    <property type="entry name" value="SANT/Myb"/>
</dbReference>
<evidence type="ECO:0000256" key="3">
    <source>
        <dbReference type="ARBA" id="ARBA00023015"/>
    </source>
</evidence>
<dbReference type="Pfam" id="PF00249">
    <property type="entry name" value="Myb_DNA-binding"/>
    <property type="match status" value="2"/>
</dbReference>
<keyword evidence="2" id="KW-0677">Repeat</keyword>
<evidence type="ECO:0000313" key="10">
    <source>
        <dbReference type="EMBL" id="KAI0518634.1"/>
    </source>
</evidence>
<dbReference type="GO" id="GO:0003677">
    <property type="term" value="F:DNA binding"/>
    <property type="evidence" value="ECO:0007669"/>
    <property type="project" value="UniProtKB-KW"/>
</dbReference>
<dbReference type="SMART" id="SM00717">
    <property type="entry name" value="SANT"/>
    <property type="match status" value="2"/>
</dbReference>
<name>A0A8T3BTG3_DENNO</name>
<dbReference type="Proteomes" id="UP000829196">
    <property type="component" value="Unassembled WGS sequence"/>
</dbReference>
<comment type="subcellular location">
    <subcellularLocation>
        <location evidence="1">Nucleus</location>
    </subcellularLocation>
</comment>
<keyword evidence="5" id="KW-0804">Transcription</keyword>
<keyword evidence="4" id="KW-0238">DNA-binding</keyword>
<evidence type="ECO:0000259" key="8">
    <source>
        <dbReference type="PROSITE" id="PS50090"/>
    </source>
</evidence>
<dbReference type="PROSITE" id="PS51294">
    <property type="entry name" value="HTH_MYB"/>
    <property type="match status" value="2"/>
</dbReference>
<reference evidence="10" key="1">
    <citation type="journal article" date="2022" name="Front. Genet.">
        <title>Chromosome-Scale Assembly of the Dendrobium nobile Genome Provides Insights Into the Molecular Mechanism of the Biosynthesis of the Medicinal Active Ingredient of Dendrobium.</title>
        <authorList>
            <person name="Xu Q."/>
            <person name="Niu S.-C."/>
            <person name="Li K.-L."/>
            <person name="Zheng P.-J."/>
            <person name="Zhang X.-J."/>
            <person name="Jia Y."/>
            <person name="Liu Y."/>
            <person name="Niu Y.-X."/>
            <person name="Yu L.-H."/>
            <person name="Chen D.-F."/>
            <person name="Zhang G.-Q."/>
        </authorList>
    </citation>
    <scope>NUCLEOTIDE SEQUENCE</scope>
    <source>
        <tissue evidence="10">Leaf</tissue>
    </source>
</reference>
<evidence type="ECO:0000256" key="1">
    <source>
        <dbReference type="ARBA" id="ARBA00004123"/>
    </source>
</evidence>
<evidence type="ECO:0000256" key="5">
    <source>
        <dbReference type="ARBA" id="ARBA00023163"/>
    </source>
</evidence>
<gene>
    <name evidence="10" type="ORF">KFK09_006070</name>
</gene>
<keyword evidence="11" id="KW-1185">Reference proteome</keyword>
<feature type="domain" description="HTH myb-type" evidence="9">
    <location>
        <begin position="36"/>
        <end position="88"/>
    </location>
</feature>
<dbReference type="Gene3D" id="1.10.10.60">
    <property type="entry name" value="Homeodomain-like"/>
    <property type="match status" value="2"/>
</dbReference>
<proteinExistence type="predicted"/>
<dbReference type="PANTHER" id="PTHR47995:SF18">
    <property type="entry name" value="TRANSCRIPTION FACTOR MYB65"/>
    <property type="match status" value="1"/>
</dbReference>
<sequence length="443" mass="48592">MSLEKDDGDRIIAPNDQLESSLDDQGICSGPSPAGEKVLKKNPWTSSEDAILVENIRKHGERTWPDIQRSTGLRRSWKSCRMRWTDHLRPNLKRGSFTLEEEKTIAHLHFWLGNKWARMADFLPGRTDNDIKNYWNTRIKRQQQIGLLPHSQSDIDYRVPGFTPSDSMYMYKCGYKRGREVLQGDKSDFLEIGFKPFVANPGTPSYSPLFSDISSTGLVSQGFGSHTHSFNAGPDSANKNLLFLGYSKPGSLVQPNDSFSTSRPLTGTVKLELPSLQLPETDSCSWLTLIPPPPYEASHTHIQSPVAVSTQPNFASPSSSLLETFVQGSHAMSPAWEQSAEKRSNYPAISPSNMQKNSTANLCGADWDGLSEPDSNLCQSAVSRFSECAPTSNSSLDELPDSKGPTGSELTEPSAEQIPAPNVEGPDALLGSGCNTGASQEPQ</sequence>
<evidence type="ECO:0000256" key="7">
    <source>
        <dbReference type="SAM" id="MobiDB-lite"/>
    </source>
</evidence>
<dbReference type="CDD" id="cd00167">
    <property type="entry name" value="SANT"/>
    <property type="match status" value="2"/>
</dbReference>
<dbReference type="PROSITE" id="PS50090">
    <property type="entry name" value="MYB_LIKE"/>
    <property type="match status" value="2"/>
</dbReference>
<feature type="compositionally biased region" description="Polar residues" evidence="7">
    <location>
        <begin position="433"/>
        <end position="443"/>
    </location>
</feature>
<feature type="domain" description="HTH myb-type" evidence="9">
    <location>
        <begin position="89"/>
        <end position="143"/>
    </location>
</feature>
<evidence type="ECO:0000256" key="6">
    <source>
        <dbReference type="ARBA" id="ARBA00023242"/>
    </source>
</evidence>